<organism evidence="1 2">
    <name type="scientific">Mycoplasmopsis canis</name>
    <dbReference type="NCBI Taxonomy" id="29555"/>
    <lineage>
        <taxon>Bacteria</taxon>
        <taxon>Bacillati</taxon>
        <taxon>Mycoplasmatota</taxon>
        <taxon>Mycoplasmoidales</taxon>
        <taxon>Metamycoplasmataceae</taxon>
        <taxon>Mycoplasmopsis</taxon>
    </lineage>
</organism>
<evidence type="ECO:0000313" key="1">
    <source>
        <dbReference type="EMBL" id="VEU69248.1"/>
    </source>
</evidence>
<name>A0A449ARU4_9BACT</name>
<keyword evidence="1" id="KW-0614">Plasmid</keyword>
<proteinExistence type="predicted"/>
<protein>
    <submittedName>
        <fullName evidence="1">Uncharacterized protein</fullName>
    </submittedName>
</protein>
<dbReference type="EMBL" id="LR215013">
    <property type="protein sequence ID" value="VEU69248.1"/>
    <property type="molecule type" value="Genomic_DNA"/>
</dbReference>
<dbReference type="AlphaFoldDB" id="A0A449ARU4"/>
<reference evidence="1 2" key="1">
    <citation type="submission" date="2019-01" db="EMBL/GenBank/DDBJ databases">
        <authorList>
            <consortium name="Pathogen Informatics"/>
        </authorList>
    </citation>
    <scope>NUCLEOTIDE SEQUENCE [LARGE SCALE GENOMIC DNA]</scope>
    <source>
        <strain evidence="1 2">NCTC10146</strain>
        <plasmid evidence="2">4</plasmid>
    </source>
</reference>
<gene>
    <name evidence="1" type="ORF">NCTC10146_00741</name>
</gene>
<sequence>MYFLFNCKWLLNSSSASIKAEFDVAELFCIFKVLTANLLPNWCRFAVVFSKITLLPFMFSKANAGFASSQTFSIIYVLLMSSNKSLNSTLKSEFSLIKLALISWTSFESFILEYFIFKISLLEKALSGSLITNLRSKDPNL</sequence>
<dbReference type="Proteomes" id="UP000290495">
    <property type="component" value="Plasmid 4"/>
</dbReference>
<accession>A0A449ARU4</accession>
<dbReference type="RefSeq" id="WP_223212212.1">
    <property type="nucleotide sequence ID" value="NZ_LR215013.1"/>
</dbReference>
<geneLocation type="plasmid" evidence="1 2">
    <name>4</name>
</geneLocation>
<evidence type="ECO:0000313" key="2">
    <source>
        <dbReference type="Proteomes" id="UP000290495"/>
    </source>
</evidence>